<evidence type="ECO:0000313" key="3">
    <source>
        <dbReference type="EMBL" id="WMN03190.1"/>
    </source>
</evidence>
<gene>
    <name evidence="2" type="ORF">QIE55_31890</name>
    <name evidence="3" type="ORF">QIE55_32835</name>
</gene>
<proteinExistence type="predicted"/>
<name>A0AAX3ZZ45_RHOER</name>
<dbReference type="InterPro" id="IPR029069">
    <property type="entry name" value="HotDog_dom_sf"/>
</dbReference>
<feature type="domain" description="Acyl-CoA thioesterase-like N-terminal HotDog" evidence="1">
    <location>
        <begin position="47"/>
        <end position="122"/>
    </location>
</feature>
<reference evidence="2" key="1">
    <citation type="submission" date="2023-08" db="EMBL/GenBank/DDBJ databases">
        <title>Isolation and Characterization of Rhodococcus erythropolis MGMM8.</title>
        <authorList>
            <person name="Diabankana R.G.C."/>
            <person name="Afordoanyi D.M."/>
            <person name="Validov S.Z."/>
        </authorList>
    </citation>
    <scope>NUCLEOTIDE SEQUENCE</scope>
    <source>
        <strain evidence="2">MGMM8</strain>
        <plasmid evidence="3">pMGMM8_1</plasmid>
    </source>
</reference>
<dbReference type="EMBL" id="CP133191">
    <property type="protein sequence ID" value="WMN03190.1"/>
    <property type="molecule type" value="Genomic_DNA"/>
</dbReference>
<evidence type="ECO:0000313" key="2">
    <source>
        <dbReference type="EMBL" id="WMN01904.1"/>
    </source>
</evidence>
<dbReference type="InterPro" id="IPR049449">
    <property type="entry name" value="TesB_ACOT8-like_N"/>
</dbReference>
<dbReference type="Proteomes" id="UP001230933">
    <property type="component" value="Plasmid pMGMM8_1"/>
</dbReference>
<dbReference type="Proteomes" id="UP001230933">
    <property type="component" value="Chromosome"/>
</dbReference>
<evidence type="ECO:0000313" key="4">
    <source>
        <dbReference type="Proteomes" id="UP001230933"/>
    </source>
</evidence>
<dbReference type="Gene3D" id="2.40.160.210">
    <property type="entry name" value="Acyl-CoA thioesterase, double hotdog domain"/>
    <property type="match status" value="1"/>
</dbReference>
<accession>A0AAX3ZZ45</accession>
<dbReference type="EMBL" id="CP124545">
    <property type="protein sequence ID" value="WMN01904.1"/>
    <property type="molecule type" value="Genomic_DNA"/>
</dbReference>
<dbReference type="Pfam" id="PF13622">
    <property type="entry name" value="4HBT_3"/>
    <property type="match status" value="1"/>
</dbReference>
<dbReference type="AlphaFoldDB" id="A0AAX3ZZ45"/>
<organism evidence="2 4">
    <name type="scientific">Rhodococcus erythropolis</name>
    <name type="common">Arthrobacter picolinophilus</name>
    <dbReference type="NCBI Taxonomy" id="1833"/>
    <lineage>
        <taxon>Bacteria</taxon>
        <taxon>Bacillati</taxon>
        <taxon>Actinomycetota</taxon>
        <taxon>Actinomycetes</taxon>
        <taxon>Mycobacteriales</taxon>
        <taxon>Nocardiaceae</taxon>
        <taxon>Rhodococcus</taxon>
        <taxon>Rhodococcus erythropolis group</taxon>
    </lineage>
</organism>
<dbReference type="SUPFAM" id="SSF54637">
    <property type="entry name" value="Thioesterase/thiol ester dehydrase-isomerase"/>
    <property type="match status" value="1"/>
</dbReference>
<protein>
    <submittedName>
        <fullName evidence="2">Thioesterase family protein</fullName>
    </submittedName>
</protein>
<geneLocation type="plasmid" evidence="3 4">
    <name>pMGMM8_1</name>
</geneLocation>
<dbReference type="InterPro" id="IPR042171">
    <property type="entry name" value="Acyl-CoA_hotdog"/>
</dbReference>
<keyword evidence="3" id="KW-0614">Plasmid</keyword>
<dbReference type="RefSeq" id="WP_308371473.1">
    <property type="nucleotide sequence ID" value="NZ_CP124545.1"/>
</dbReference>
<evidence type="ECO:0000259" key="1">
    <source>
        <dbReference type="Pfam" id="PF13622"/>
    </source>
</evidence>
<sequence>MAVENSRPGHAGTPVSDGGDVMAAFFTCENGRYIPGRKSLSAWSATQLSGTVVCGLLAHGLETCSPGTEFVPARFTVDMFSPVLDEPIELRSAVVRDGNRIRVADAHIVQRNRVRARATAQFLIASAEPPGKIWRPIHDMPVPDARLDHADGSMPLFKSGAGEWTHSFTSGLNSHRKTVWNNIPPLVDGTPITAFERSAVVADFTNLVCNWGTAGVGYINTDVTMTLSRLPEGPELGLHAWDNVSANGIAVGTAILYDRTGPLGTCTISALSNARRQVDVAVAGEAQPATAGMI</sequence>